<keyword evidence="3" id="KW-1185">Reference proteome</keyword>
<evidence type="ECO:0000256" key="1">
    <source>
        <dbReference type="SAM" id="MobiDB-lite"/>
    </source>
</evidence>
<dbReference type="Pfam" id="PF00078">
    <property type="entry name" value="RVT_1"/>
    <property type="match status" value="1"/>
</dbReference>
<protein>
    <recommendedName>
        <fullName evidence="2">Reverse transcriptase domain-containing protein</fullName>
    </recommendedName>
</protein>
<reference evidence="3" key="1">
    <citation type="journal article" date="2021" name="Nat. Commun.">
        <title>Genomic analyses provide insights into spinach domestication and the genetic basis of agronomic traits.</title>
        <authorList>
            <person name="Cai X."/>
            <person name="Sun X."/>
            <person name="Xu C."/>
            <person name="Sun H."/>
            <person name="Wang X."/>
            <person name="Ge C."/>
            <person name="Zhang Z."/>
            <person name="Wang Q."/>
            <person name="Fei Z."/>
            <person name="Jiao C."/>
            <person name="Wang Q."/>
        </authorList>
    </citation>
    <scope>NUCLEOTIDE SEQUENCE [LARGE SCALE GENOMIC DNA]</scope>
    <source>
        <strain evidence="3">cv. Varoflay</strain>
    </source>
</reference>
<dbReference type="SUPFAM" id="SSF50630">
    <property type="entry name" value="Acid proteases"/>
    <property type="match status" value="1"/>
</dbReference>
<dbReference type="Gene3D" id="2.40.70.10">
    <property type="entry name" value="Acid Proteases"/>
    <property type="match status" value="1"/>
</dbReference>
<dbReference type="InterPro" id="IPR043128">
    <property type="entry name" value="Rev_trsase/Diguanyl_cyclase"/>
</dbReference>
<dbReference type="SUPFAM" id="SSF56672">
    <property type="entry name" value="DNA/RNA polymerases"/>
    <property type="match status" value="1"/>
</dbReference>
<dbReference type="GeneID" id="130463154"/>
<reference evidence="4" key="2">
    <citation type="submission" date="2025-08" db="UniProtKB">
        <authorList>
            <consortium name="RefSeq"/>
        </authorList>
    </citation>
    <scope>IDENTIFICATION</scope>
    <source>
        <tissue evidence="4">Leaf</tissue>
    </source>
</reference>
<dbReference type="RefSeq" id="XP_056688179.1">
    <property type="nucleotide sequence ID" value="XM_056832201.1"/>
</dbReference>
<dbReference type="PANTHER" id="PTHR24559">
    <property type="entry name" value="TRANSPOSON TY3-I GAG-POL POLYPROTEIN"/>
    <property type="match status" value="1"/>
</dbReference>
<dbReference type="InterPro" id="IPR021109">
    <property type="entry name" value="Peptidase_aspartic_dom_sf"/>
</dbReference>
<dbReference type="InterPro" id="IPR000477">
    <property type="entry name" value="RT_dom"/>
</dbReference>
<evidence type="ECO:0000259" key="2">
    <source>
        <dbReference type="Pfam" id="PF00078"/>
    </source>
</evidence>
<name>A0ABM3QXV0_SPIOL</name>
<dbReference type="CDD" id="cd01647">
    <property type="entry name" value="RT_LTR"/>
    <property type="match status" value="1"/>
</dbReference>
<feature type="region of interest" description="Disordered" evidence="1">
    <location>
        <begin position="256"/>
        <end position="281"/>
    </location>
</feature>
<dbReference type="Gene3D" id="3.10.10.10">
    <property type="entry name" value="HIV Type 1 Reverse Transcriptase, subunit A, domain 1"/>
    <property type="match status" value="2"/>
</dbReference>
<evidence type="ECO:0000313" key="4">
    <source>
        <dbReference type="RefSeq" id="XP_056688179.1"/>
    </source>
</evidence>
<dbReference type="Gene3D" id="3.30.70.270">
    <property type="match status" value="1"/>
</dbReference>
<sequence>MLRKILVGYVAKGYLRQYLCLMGANEANKKTSEESGASPISDNNSSYSDEGFVAVISGGMAAGAPSREGRKTSSSHLCTKKMDLSPVEISKDDYRETTAPYDDDPLVLEIRVANLRVKRVLVDTGSSSDIISLQCLKKLKHDPETIEKVFRPLVGFGGSVVRPIGSILLPVSIGTPPVTKEGVVRFTIVASLTSFNIILGRPAPNDLKAVIVPHLLLVKFVGSNGRIGALYGNQQLARDCYLSTLEPAVWGASPKKSEQLKPLKSKRKLKETHMAHSANRRPEPVGAHYDIVLDLKDLSRTVPIGIPPDDPMAAALVQLLREYKEIFAFTVEEMPGIDPAVDVHKLNVDSAMKPVRQKKRNHGEARNLAAAEVQKLMDAGFIRPCQYPNWVANIPLWPEDQEKTSFVTEQGLYCYKVMPFGLKNAPATFQRLVNTIFAKQLGRNIEAYIDDMIVKSRQWTDHLGDLRETFETLRAYQMRLNPKKCIF</sequence>
<evidence type="ECO:0000313" key="3">
    <source>
        <dbReference type="Proteomes" id="UP000813463"/>
    </source>
</evidence>
<dbReference type="CDD" id="cd00303">
    <property type="entry name" value="retropepsin_like"/>
    <property type="match status" value="1"/>
</dbReference>
<feature type="domain" description="Reverse transcriptase" evidence="2">
    <location>
        <begin position="393"/>
        <end position="485"/>
    </location>
</feature>
<dbReference type="PANTHER" id="PTHR24559:SF430">
    <property type="entry name" value="RNA-DIRECTED DNA POLYMERASE"/>
    <property type="match status" value="1"/>
</dbReference>
<dbReference type="InterPro" id="IPR053134">
    <property type="entry name" value="RNA-dir_DNA_polymerase"/>
</dbReference>
<organism evidence="3 4">
    <name type="scientific">Spinacia oleracea</name>
    <name type="common">Spinach</name>
    <dbReference type="NCBI Taxonomy" id="3562"/>
    <lineage>
        <taxon>Eukaryota</taxon>
        <taxon>Viridiplantae</taxon>
        <taxon>Streptophyta</taxon>
        <taxon>Embryophyta</taxon>
        <taxon>Tracheophyta</taxon>
        <taxon>Spermatophyta</taxon>
        <taxon>Magnoliopsida</taxon>
        <taxon>eudicotyledons</taxon>
        <taxon>Gunneridae</taxon>
        <taxon>Pentapetalae</taxon>
        <taxon>Caryophyllales</taxon>
        <taxon>Chenopodiaceae</taxon>
        <taxon>Chenopodioideae</taxon>
        <taxon>Anserineae</taxon>
        <taxon>Spinacia</taxon>
    </lineage>
</organism>
<dbReference type="InterPro" id="IPR043502">
    <property type="entry name" value="DNA/RNA_pol_sf"/>
</dbReference>
<gene>
    <name evidence="4" type="primary">LOC130463154</name>
</gene>
<proteinExistence type="predicted"/>
<dbReference type="Proteomes" id="UP000813463">
    <property type="component" value="Chromosome 6"/>
</dbReference>
<accession>A0ABM3QXV0</accession>